<comment type="similarity">
    <text evidence="1">Belongs to the type-I restriction system S methylase family.</text>
</comment>
<dbReference type="PANTHER" id="PTHR30408">
    <property type="entry name" value="TYPE-1 RESTRICTION ENZYME ECOKI SPECIFICITY PROTEIN"/>
    <property type="match status" value="1"/>
</dbReference>
<dbReference type="REBASE" id="393488">
    <property type="entry name" value="S.Krh9a1aORF12570P"/>
</dbReference>
<keyword evidence="5" id="KW-1185">Reference proteome</keyword>
<dbReference type="CDD" id="cd17278">
    <property type="entry name" value="RMtype1_S_LdeBORF1052P-TRD2-CR2"/>
    <property type="match status" value="1"/>
</dbReference>
<keyword evidence="4" id="KW-0540">Nuclease</keyword>
<keyword evidence="4" id="KW-0255">Endonuclease</keyword>
<proteinExistence type="inferred from homology"/>
<dbReference type="Proteomes" id="UP000502533">
    <property type="component" value="Chromosome"/>
</dbReference>
<protein>
    <submittedName>
        <fullName evidence="4">Restriction endonuclease subunit S</fullName>
    </submittedName>
</protein>
<evidence type="ECO:0000256" key="3">
    <source>
        <dbReference type="ARBA" id="ARBA00023125"/>
    </source>
</evidence>
<dbReference type="KEGG" id="kre:GWK63_12565"/>
<dbReference type="PANTHER" id="PTHR30408:SF13">
    <property type="entry name" value="TYPE I RESTRICTION ENZYME HINDI SPECIFICITY SUBUNIT"/>
    <property type="match status" value="1"/>
</dbReference>
<evidence type="ECO:0000256" key="2">
    <source>
        <dbReference type="ARBA" id="ARBA00022747"/>
    </source>
</evidence>
<dbReference type="SUPFAM" id="SSF116734">
    <property type="entry name" value="DNA methylase specificity domain"/>
    <property type="match status" value="2"/>
</dbReference>
<dbReference type="Gene3D" id="3.90.220.20">
    <property type="entry name" value="DNA methylase specificity domains"/>
    <property type="match status" value="2"/>
</dbReference>
<evidence type="ECO:0000313" key="4">
    <source>
        <dbReference type="EMBL" id="QIP36201.1"/>
    </source>
</evidence>
<dbReference type="GO" id="GO:0004519">
    <property type="term" value="F:endonuclease activity"/>
    <property type="evidence" value="ECO:0007669"/>
    <property type="project" value="UniProtKB-KW"/>
</dbReference>
<organism evidence="4 5">
    <name type="scientific">Komagataeibacter rhaeticus</name>
    <dbReference type="NCBI Taxonomy" id="215221"/>
    <lineage>
        <taxon>Bacteria</taxon>
        <taxon>Pseudomonadati</taxon>
        <taxon>Pseudomonadota</taxon>
        <taxon>Alphaproteobacteria</taxon>
        <taxon>Acetobacterales</taxon>
        <taxon>Acetobacteraceae</taxon>
        <taxon>Komagataeibacter</taxon>
    </lineage>
</organism>
<accession>A0A181CDJ3</accession>
<dbReference type="InterPro" id="IPR044946">
    <property type="entry name" value="Restrct_endonuc_typeI_TRD_sf"/>
</dbReference>
<dbReference type="Pfam" id="PF01420">
    <property type="entry name" value="Methylase_S"/>
    <property type="match status" value="1"/>
</dbReference>
<keyword evidence="4" id="KW-0378">Hydrolase</keyword>
<sequence length="423" mass="47319">MKLADVIDIRHGFAFRGEFFSDSPTGFILATPGNFAIGGGFRSGKAKYYNGPVPDEYCLSEGDIIVTMTDLSKDADTLGYSASVPASANTFLHNQRIGKIVPKGNINLRFIYWLMRTPAYRDEILASYTGSTVKHTSPSRILSFQFDCPSLEDQGRIASILDILDNKIDLNCRTNETLEAIARALFQDWFVGFGPTRAKMAGQAAYLAPEIWKLFPDRLDDEEKPEGWTVEPVDNVASFLNGLALQKYPAGEGAFLPAIKIAQLRSESTHSADRVSVGIPCEYVVEEGDILFSWSGSLLCKFWNGERGALNQHLFKVTSGRFPDWFIFEWIQHYMPDFQAIAESKATTMGHIQRHHLTESLVTIPSSCVMKQADLIIGSHIRKIKENHKESRNLSELRDLLLPRLMSGEIRIRDAGKMVEDAL</sequence>
<evidence type="ECO:0000256" key="1">
    <source>
        <dbReference type="ARBA" id="ARBA00010923"/>
    </source>
</evidence>
<reference evidence="4 5" key="1">
    <citation type="submission" date="2020-03" db="EMBL/GenBank/DDBJ databases">
        <title>Isolation of cellulose-producing strains, genome characterization and application of the synthesized cellulose films as an economical and sustainable material for piezoelectric sensor construction.</title>
        <authorList>
            <person name="Mangayil R.K."/>
        </authorList>
    </citation>
    <scope>NUCLEOTIDE SEQUENCE [LARGE SCALE GENOMIC DNA]</scope>
    <source>
        <strain evidence="4 5">ENS 9a1a</strain>
    </source>
</reference>
<gene>
    <name evidence="4" type="ORF">GWK63_12565</name>
</gene>
<dbReference type="AlphaFoldDB" id="A0A181CDJ3"/>
<dbReference type="InterPro" id="IPR052021">
    <property type="entry name" value="Type-I_RS_S_subunit"/>
</dbReference>
<evidence type="ECO:0000313" key="5">
    <source>
        <dbReference type="Proteomes" id="UP000502533"/>
    </source>
</evidence>
<dbReference type="GeneID" id="85022995"/>
<dbReference type="InterPro" id="IPR000055">
    <property type="entry name" value="Restrct_endonuc_typeI_TRD"/>
</dbReference>
<keyword evidence="3" id="KW-0238">DNA-binding</keyword>
<keyword evidence="2" id="KW-0680">Restriction system</keyword>
<dbReference type="RefSeq" id="WP_007397779.1">
    <property type="nucleotide sequence ID" value="NZ_CP050139.1"/>
</dbReference>
<dbReference type="GO" id="GO:0003677">
    <property type="term" value="F:DNA binding"/>
    <property type="evidence" value="ECO:0007669"/>
    <property type="project" value="UniProtKB-KW"/>
</dbReference>
<name>A0A181CDJ3_9PROT</name>
<dbReference type="REBASE" id="154691">
    <property type="entry name" value="S.KrhiGEMORF2530P"/>
</dbReference>
<dbReference type="GO" id="GO:0009307">
    <property type="term" value="P:DNA restriction-modification system"/>
    <property type="evidence" value="ECO:0007669"/>
    <property type="project" value="UniProtKB-KW"/>
</dbReference>
<dbReference type="EMBL" id="CP050139">
    <property type="protein sequence ID" value="QIP36201.1"/>
    <property type="molecule type" value="Genomic_DNA"/>
</dbReference>